<keyword evidence="6 13" id="KW-0812">Transmembrane</keyword>
<dbReference type="InterPro" id="IPR034227">
    <property type="entry name" value="CuRO_UO_II"/>
</dbReference>
<dbReference type="Gene3D" id="1.10.287.90">
    <property type="match status" value="1"/>
</dbReference>
<organism evidence="16 17">
    <name type="scientific">Salinicola lusitanus</name>
    <dbReference type="NCBI Taxonomy" id="1949085"/>
    <lineage>
        <taxon>Bacteria</taxon>
        <taxon>Pseudomonadati</taxon>
        <taxon>Pseudomonadota</taxon>
        <taxon>Gammaproteobacteria</taxon>
        <taxon>Oceanospirillales</taxon>
        <taxon>Halomonadaceae</taxon>
        <taxon>Salinicola</taxon>
    </lineage>
</organism>
<dbReference type="CDD" id="cd04212">
    <property type="entry name" value="CuRO_UO_II"/>
    <property type="match status" value="1"/>
</dbReference>
<dbReference type="PROSITE" id="PS50999">
    <property type="entry name" value="COX2_TM"/>
    <property type="match status" value="1"/>
</dbReference>
<reference evidence="16 17" key="1">
    <citation type="submission" date="2024-04" db="EMBL/GenBank/DDBJ databases">
        <title>Salinicola lusitanus LLJ914,a marine bacterium isolated from the Okinawa Trough.</title>
        <authorList>
            <person name="Li J."/>
        </authorList>
    </citation>
    <scope>NUCLEOTIDE SEQUENCE [LARGE SCALE GENOMIC DNA]</scope>
    <source>
        <strain evidence="16 17">LLJ914</strain>
    </source>
</reference>
<evidence type="ECO:0000313" key="16">
    <source>
        <dbReference type="EMBL" id="XAD54371.1"/>
    </source>
</evidence>
<feature type="region of interest" description="Disordered" evidence="12">
    <location>
        <begin position="309"/>
        <end position="330"/>
    </location>
</feature>
<dbReference type="Gene3D" id="2.60.40.420">
    <property type="entry name" value="Cupredoxins - blue copper proteins"/>
    <property type="match status" value="1"/>
</dbReference>
<protein>
    <submittedName>
        <fullName evidence="16">Cytochrome ubiquinol oxidase subunit II</fullName>
    </submittedName>
</protein>
<comment type="similarity">
    <text evidence="2">Belongs to the cytochrome c oxidase subunit 2 family.</text>
</comment>
<dbReference type="PANTHER" id="PTHR22888">
    <property type="entry name" value="CYTOCHROME C OXIDASE, SUBUNIT II"/>
    <property type="match status" value="1"/>
</dbReference>
<evidence type="ECO:0000256" key="8">
    <source>
        <dbReference type="ARBA" id="ARBA00022982"/>
    </source>
</evidence>
<evidence type="ECO:0000256" key="6">
    <source>
        <dbReference type="ARBA" id="ARBA00022692"/>
    </source>
</evidence>
<feature type="domain" description="Cytochrome oxidase subunit II copper A binding" evidence="14">
    <location>
        <begin position="132"/>
        <end position="244"/>
    </location>
</feature>
<evidence type="ECO:0000256" key="1">
    <source>
        <dbReference type="ARBA" id="ARBA00004651"/>
    </source>
</evidence>
<keyword evidence="9 13" id="KW-1133">Transmembrane helix</keyword>
<keyword evidence="10" id="KW-0560">Oxidoreductase</keyword>
<dbReference type="PANTHER" id="PTHR22888:SF18">
    <property type="entry name" value="CYTOCHROME BO(3) UBIQUINOL OXIDASE SUBUNIT 2"/>
    <property type="match status" value="1"/>
</dbReference>
<evidence type="ECO:0000256" key="3">
    <source>
        <dbReference type="ARBA" id="ARBA00022448"/>
    </source>
</evidence>
<dbReference type="InterPro" id="IPR036257">
    <property type="entry name" value="Cyt_c_oxidase_su2_TM_sf"/>
</dbReference>
<dbReference type="InterPro" id="IPR011759">
    <property type="entry name" value="Cyt_c_oxidase_su2_TM_dom"/>
</dbReference>
<keyword evidence="3" id="KW-0813">Transport</keyword>
<dbReference type="InterPro" id="IPR008972">
    <property type="entry name" value="Cupredoxin"/>
</dbReference>
<evidence type="ECO:0000256" key="13">
    <source>
        <dbReference type="SAM" id="Phobius"/>
    </source>
</evidence>
<feature type="transmembrane region" description="Helical" evidence="13">
    <location>
        <begin position="54"/>
        <end position="73"/>
    </location>
</feature>
<keyword evidence="8" id="KW-0249">Electron transport</keyword>
<keyword evidence="4" id="KW-1003">Cell membrane</keyword>
<evidence type="ECO:0000256" key="2">
    <source>
        <dbReference type="ARBA" id="ARBA00007866"/>
    </source>
</evidence>
<evidence type="ECO:0000256" key="4">
    <source>
        <dbReference type="ARBA" id="ARBA00022475"/>
    </source>
</evidence>
<evidence type="ECO:0000256" key="5">
    <source>
        <dbReference type="ARBA" id="ARBA00022660"/>
    </source>
</evidence>
<gene>
    <name evidence="16" type="ORF">AAGT95_21540</name>
</gene>
<proteinExistence type="inferred from homology"/>
<keyword evidence="5" id="KW-0679">Respiratory chain</keyword>
<evidence type="ECO:0000256" key="11">
    <source>
        <dbReference type="ARBA" id="ARBA00023136"/>
    </source>
</evidence>
<evidence type="ECO:0000256" key="10">
    <source>
        <dbReference type="ARBA" id="ARBA00023002"/>
    </source>
</evidence>
<keyword evidence="7" id="KW-0732">Signal</keyword>
<dbReference type="InterPro" id="IPR002429">
    <property type="entry name" value="CcO_II-like_C"/>
</dbReference>
<evidence type="ECO:0000256" key="12">
    <source>
        <dbReference type="SAM" id="MobiDB-lite"/>
    </source>
</evidence>
<name>A0ABZ3CT61_9GAMM</name>
<dbReference type="PROSITE" id="PS50857">
    <property type="entry name" value="COX2_CUA"/>
    <property type="match status" value="1"/>
</dbReference>
<feature type="transmembrane region" description="Helical" evidence="13">
    <location>
        <begin position="93"/>
        <end position="114"/>
    </location>
</feature>
<sequence length="330" mass="36915">MFHPLFHLRTHSRYRHWSIGLLAIWLSGCSEHPISFLDPQGPIAAAQRHQLGVIIGLTSIVVLPVLILTPWLIVRYRYGSRSTYRPHWGFSKLADIVIWGIPCLVVVALAVVAWRGTLALDPYRPLSGSEDVKPLRVQVVGFDWKWLFIYPDQGIATVNELVVPVHRPLALKLTSASVMQGFFIPALGSQIDVMNRMVTQLHLEADNQGEFPGKNMQYNGKGFHHQHFVTRVVDDSAFQNFVTRTRESGMTLGPRVFDRLMAQNTGRALVQSLEPPGADNATPEGDRRLRFGHLPANLFDDIVEHATPHWSSIESGGTRNDASSSPEARP</sequence>
<evidence type="ECO:0000259" key="14">
    <source>
        <dbReference type="PROSITE" id="PS50857"/>
    </source>
</evidence>
<evidence type="ECO:0000256" key="7">
    <source>
        <dbReference type="ARBA" id="ARBA00022729"/>
    </source>
</evidence>
<evidence type="ECO:0000256" key="9">
    <source>
        <dbReference type="ARBA" id="ARBA00022989"/>
    </source>
</evidence>
<keyword evidence="11 13" id="KW-0472">Membrane</keyword>
<evidence type="ECO:0000313" key="17">
    <source>
        <dbReference type="Proteomes" id="UP001453229"/>
    </source>
</evidence>
<accession>A0ABZ3CT61</accession>
<dbReference type="SUPFAM" id="SSF81464">
    <property type="entry name" value="Cytochrome c oxidase subunit II-like, transmembrane region"/>
    <property type="match status" value="1"/>
</dbReference>
<feature type="domain" description="Cytochrome oxidase subunit II transmembrane region profile" evidence="15">
    <location>
        <begin position="28"/>
        <end position="124"/>
    </location>
</feature>
<dbReference type="InterPro" id="IPR045187">
    <property type="entry name" value="CcO_II"/>
</dbReference>
<dbReference type="EMBL" id="CP151919">
    <property type="protein sequence ID" value="XAD54371.1"/>
    <property type="molecule type" value="Genomic_DNA"/>
</dbReference>
<dbReference type="Proteomes" id="UP001453229">
    <property type="component" value="Chromosome"/>
</dbReference>
<dbReference type="SUPFAM" id="SSF49503">
    <property type="entry name" value="Cupredoxins"/>
    <property type="match status" value="1"/>
</dbReference>
<evidence type="ECO:0000259" key="15">
    <source>
        <dbReference type="PROSITE" id="PS50999"/>
    </source>
</evidence>
<comment type="subcellular location">
    <subcellularLocation>
        <location evidence="1">Cell membrane</location>
        <topology evidence="1">Multi-pass membrane protein</topology>
    </subcellularLocation>
</comment>
<dbReference type="Pfam" id="PF00116">
    <property type="entry name" value="COX2"/>
    <property type="match status" value="1"/>
</dbReference>
<keyword evidence="17" id="KW-1185">Reference proteome</keyword>
<dbReference type="RefSeq" id="WP_342595087.1">
    <property type="nucleotide sequence ID" value="NZ_CP151919.1"/>
</dbReference>